<protein>
    <submittedName>
        <fullName evidence="1">Uncharacterized protein</fullName>
    </submittedName>
</protein>
<evidence type="ECO:0000313" key="2">
    <source>
        <dbReference type="Proteomes" id="UP001154282"/>
    </source>
</evidence>
<dbReference type="Proteomes" id="UP001154282">
    <property type="component" value="Unassembled WGS sequence"/>
</dbReference>
<name>A0AAV0N8E5_9ROSI</name>
<keyword evidence="2" id="KW-1185">Reference proteome</keyword>
<comment type="caution">
    <text evidence="1">The sequence shown here is derived from an EMBL/GenBank/DDBJ whole genome shotgun (WGS) entry which is preliminary data.</text>
</comment>
<reference evidence="1" key="1">
    <citation type="submission" date="2022-08" db="EMBL/GenBank/DDBJ databases">
        <authorList>
            <person name="Gutierrez-Valencia J."/>
        </authorList>
    </citation>
    <scope>NUCLEOTIDE SEQUENCE</scope>
</reference>
<gene>
    <name evidence="1" type="ORF">LITE_LOCUS32100</name>
</gene>
<evidence type="ECO:0000313" key="1">
    <source>
        <dbReference type="EMBL" id="CAI0454770.1"/>
    </source>
</evidence>
<sequence>MGSEFITAHSVSNIQQVRSLFKLAYFT</sequence>
<dbReference type="AlphaFoldDB" id="A0AAV0N8E5"/>
<organism evidence="1 2">
    <name type="scientific">Linum tenue</name>
    <dbReference type="NCBI Taxonomy" id="586396"/>
    <lineage>
        <taxon>Eukaryota</taxon>
        <taxon>Viridiplantae</taxon>
        <taxon>Streptophyta</taxon>
        <taxon>Embryophyta</taxon>
        <taxon>Tracheophyta</taxon>
        <taxon>Spermatophyta</taxon>
        <taxon>Magnoliopsida</taxon>
        <taxon>eudicotyledons</taxon>
        <taxon>Gunneridae</taxon>
        <taxon>Pentapetalae</taxon>
        <taxon>rosids</taxon>
        <taxon>fabids</taxon>
        <taxon>Malpighiales</taxon>
        <taxon>Linaceae</taxon>
        <taxon>Linum</taxon>
    </lineage>
</organism>
<dbReference type="EMBL" id="CAMGYJ010000008">
    <property type="protein sequence ID" value="CAI0454770.1"/>
    <property type="molecule type" value="Genomic_DNA"/>
</dbReference>
<proteinExistence type="predicted"/>
<accession>A0AAV0N8E5</accession>